<accession>A0A6N6N2Z4</accession>
<keyword evidence="2" id="KW-0812">Transmembrane</keyword>
<dbReference type="InterPro" id="IPR019277">
    <property type="entry name" value="DUF2304"/>
</dbReference>
<evidence type="ECO:0000256" key="1">
    <source>
        <dbReference type="SAM" id="Coils"/>
    </source>
</evidence>
<keyword evidence="2" id="KW-0472">Membrane</keyword>
<feature type="coiled-coil region" evidence="1">
    <location>
        <begin position="95"/>
        <end position="122"/>
    </location>
</feature>
<proteinExistence type="predicted"/>
<comment type="caution">
    <text evidence="3">The sequence shown here is derived from an EMBL/GenBank/DDBJ whole genome shotgun (WGS) entry which is preliminary data.</text>
</comment>
<keyword evidence="2" id="KW-1133">Transmembrane helix</keyword>
<dbReference type="AlphaFoldDB" id="A0A6N6N2Z4"/>
<feature type="transmembrane region" description="Helical" evidence="2">
    <location>
        <begin position="69"/>
        <end position="90"/>
    </location>
</feature>
<dbReference type="Pfam" id="PF10066">
    <property type="entry name" value="DUF2304"/>
    <property type="match status" value="1"/>
</dbReference>
<dbReference type="EMBL" id="WAIE01000004">
    <property type="protein sequence ID" value="KAB1441412.1"/>
    <property type="molecule type" value="Genomic_DNA"/>
</dbReference>
<reference evidence="3 4" key="1">
    <citation type="journal article" date="2017" name="Int. J. Syst. Evol. Microbiol.">
        <title>Desulfovibrio senegalensis sp. nov., a mesophilic sulfate reducer isolated from marine sediment.</title>
        <authorList>
            <person name="Thioye A."/>
            <person name="Gam Z.B.A."/>
            <person name="Mbengue M."/>
            <person name="Cayol J.L."/>
            <person name="Joseph-Bartoli M."/>
            <person name="Toure-Kane C."/>
            <person name="Labat M."/>
        </authorList>
    </citation>
    <scope>NUCLEOTIDE SEQUENCE [LARGE SCALE GENOMIC DNA]</scope>
    <source>
        <strain evidence="3 4">DSM 101509</strain>
    </source>
</reference>
<feature type="transmembrane region" description="Helical" evidence="2">
    <location>
        <begin position="12"/>
        <end position="30"/>
    </location>
</feature>
<keyword evidence="1" id="KW-0175">Coiled coil</keyword>
<protein>
    <submittedName>
        <fullName evidence="3">DUF2304 domain-containing protein</fullName>
    </submittedName>
</protein>
<evidence type="ECO:0000256" key="2">
    <source>
        <dbReference type="SAM" id="Phobius"/>
    </source>
</evidence>
<dbReference type="Proteomes" id="UP000438699">
    <property type="component" value="Unassembled WGS sequence"/>
</dbReference>
<organism evidence="3 4">
    <name type="scientific">Pseudodesulfovibrio senegalensis</name>
    <dbReference type="NCBI Taxonomy" id="1721087"/>
    <lineage>
        <taxon>Bacteria</taxon>
        <taxon>Pseudomonadati</taxon>
        <taxon>Thermodesulfobacteriota</taxon>
        <taxon>Desulfovibrionia</taxon>
        <taxon>Desulfovibrionales</taxon>
        <taxon>Desulfovibrionaceae</taxon>
    </lineage>
</organism>
<feature type="transmembrane region" description="Helical" evidence="2">
    <location>
        <begin position="37"/>
        <end position="57"/>
    </location>
</feature>
<evidence type="ECO:0000313" key="3">
    <source>
        <dbReference type="EMBL" id="KAB1441412.1"/>
    </source>
</evidence>
<name>A0A6N6N2Z4_9BACT</name>
<gene>
    <name evidence="3" type="ORF">F8A88_10730</name>
</gene>
<keyword evidence="4" id="KW-1185">Reference proteome</keyword>
<sequence length="122" mass="13964">MITAGRRIMTYRTTALIIAVCFVAVIIALVRRQRLNVLYTYWWTFSAAAILALGIFPQMLDHVGRFLGISYPPILAIVVGLCMLFVKVLTMDIERTRQEKQIRILAQRMAAYEARLDAMARE</sequence>
<evidence type="ECO:0000313" key="4">
    <source>
        <dbReference type="Proteomes" id="UP000438699"/>
    </source>
</evidence>